<dbReference type="EMBL" id="SDIL01000004">
    <property type="protein sequence ID" value="RXK41975.1"/>
    <property type="molecule type" value="Genomic_DNA"/>
</dbReference>
<dbReference type="PANTHER" id="PTHR11803">
    <property type="entry name" value="2-IMINOBUTANOATE/2-IMINOPROPANOATE DEAMINASE RIDA"/>
    <property type="match status" value="1"/>
</dbReference>
<dbReference type="CDD" id="cd00448">
    <property type="entry name" value="YjgF_YER057c_UK114_family"/>
    <property type="match status" value="1"/>
</dbReference>
<dbReference type="VEuPathDB" id="FungiDB:TREMEDRAFT_30334"/>
<dbReference type="PANTHER" id="PTHR11803:SF12">
    <property type="entry name" value="TRANSLATION INITIATION INHIBITOR"/>
    <property type="match status" value="1"/>
</dbReference>
<accession>A0A4Q1BV38</accession>
<dbReference type="InterPro" id="IPR006175">
    <property type="entry name" value="YjgF/YER057c/UK114"/>
</dbReference>
<reference evidence="1 2" key="1">
    <citation type="submission" date="2016-06" db="EMBL/GenBank/DDBJ databases">
        <title>Evolution of pathogenesis and genome organization in the Tremellales.</title>
        <authorList>
            <person name="Cuomo C."/>
            <person name="Litvintseva A."/>
            <person name="Heitman J."/>
            <person name="Chen Y."/>
            <person name="Sun S."/>
            <person name="Springer D."/>
            <person name="Dromer F."/>
            <person name="Young S."/>
            <person name="Zeng Q."/>
            <person name="Chapman S."/>
            <person name="Gujja S."/>
            <person name="Saif S."/>
            <person name="Birren B."/>
        </authorList>
    </citation>
    <scope>NUCLEOTIDE SEQUENCE [LARGE SCALE GENOMIC DNA]</scope>
    <source>
        <strain evidence="1 2">ATCC 28783</strain>
    </source>
</reference>
<dbReference type="OrthoDB" id="309640at2759"/>
<dbReference type="SUPFAM" id="SSF55298">
    <property type="entry name" value="YjgF-like"/>
    <property type="match status" value="1"/>
</dbReference>
<dbReference type="GO" id="GO:0005829">
    <property type="term" value="C:cytosol"/>
    <property type="evidence" value="ECO:0007669"/>
    <property type="project" value="TreeGrafter"/>
</dbReference>
<dbReference type="STRING" id="5217.A0A4Q1BV38"/>
<comment type="caution">
    <text evidence="1">The sequence shown here is derived from an EMBL/GenBank/DDBJ whole genome shotgun (WGS) entry which is preliminary data.</text>
</comment>
<name>A0A4Q1BV38_TREME</name>
<proteinExistence type="predicted"/>
<dbReference type="Pfam" id="PF01042">
    <property type="entry name" value="Ribonuc_L-PSP"/>
    <property type="match status" value="1"/>
</dbReference>
<dbReference type="FunCoup" id="A0A4Q1BV38">
    <property type="interactions" value="211"/>
</dbReference>
<dbReference type="Gene3D" id="3.30.1330.40">
    <property type="entry name" value="RutC-like"/>
    <property type="match status" value="1"/>
</dbReference>
<evidence type="ECO:0000313" key="1">
    <source>
        <dbReference type="EMBL" id="RXK41975.1"/>
    </source>
</evidence>
<evidence type="ECO:0000313" key="2">
    <source>
        <dbReference type="Proteomes" id="UP000289152"/>
    </source>
</evidence>
<dbReference type="InParanoid" id="A0A4Q1BV38"/>
<dbReference type="Proteomes" id="UP000289152">
    <property type="component" value="Unassembled WGS sequence"/>
</dbReference>
<organism evidence="1 2">
    <name type="scientific">Tremella mesenterica</name>
    <name type="common">Jelly fungus</name>
    <dbReference type="NCBI Taxonomy" id="5217"/>
    <lineage>
        <taxon>Eukaryota</taxon>
        <taxon>Fungi</taxon>
        <taxon>Dikarya</taxon>
        <taxon>Basidiomycota</taxon>
        <taxon>Agaricomycotina</taxon>
        <taxon>Tremellomycetes</taxon>
        <taxon>Tremellales</taxon>
        <taxon>Tremellaceae</taxon>
        <taxon>Tremella</taxon>
    </lineage>
</organism>
<sequence length="118" mass="12665">MTSQIDAVSSKEFPLKPHNSPAVKVPGLMFCSGQLGFGEMADATIESLTKLKSVLEIGGSSLEKVVKFNVLIGDIEKFDEFNNAFMAFTPTPKPARTCTQAGRLWGGAAIEIECIAQL</sequence>
<dbReference type="InterPro" id="IPR035959">
    <property type="entry name" value="RutC-like_sf"/>
</dbReference>
<keyword evidence="2" id="KW-1185">Reference proteome</keyword>
<dbReference type="GO" id="GO:0005739">
    <property type="term" value="C:mitochondrion"/>
    <property type="evidence" value="ECO:0007669"/>
    <property type="project" value="TreeGrafter"/>
</dbReference>
<gene>
    <name evidence="1" type="ORF">M231_00696</name>
</gene>
<dbReference type="AlphaFoldDB" id="A0A4Q1BV38"/>
<dbReference type="GO" id="GO:0019239">
    <property type="term" value="F:deaminase activity"/>
    <property type="evidence" value="ECO:0007669"/>
    <property type="project" value="TreeGrafter"/>
</dbReference>
<protein>
    <submittedName>
        <fullName evidence="1">Uncharacterized protein</fullName>
    </submittedName>
</protein>